<reference evidence="2" key="1">
    <citation type="submission" date="2020-05" db="EMBL/GenBank/DDBJ databases">
        <authorList>
            <person name="Chiriac C."/>
            <person name="Salcher M."/>
            <person name="Ghai R."/>
            <person name="Kavagutti S V."/>
        </authorList>
    </citation>
    <scope>NUCLEOTIDE SEQUENCE</scope>
</reference>
<dbReference type="EMBL" id="CAFBMR010000006">
    <property type="protein sequence ID" value="CAB4904472.1"/>
    <property type="molecule type" value="Genomic_DNA"/>
</dbReference>
<dbReference type="InterPro" id="IPR011251">
    <property type="entry name" value="Luciferase-like_dom"/>
</dbReference>
<feature type="domain" description="Luciferase-like" evidence="1">
    <location>
        <begin position="47"/>
        <end position="356"/>
    </location>
</feature>
<organism evidence="2">
    <name type="scientific">freshwater metagenome</name>
    <dbReference type="NCBI Taxonomy" id="449393"/>
    <lineage>
        <taxon>unclassified sequences</taxon>
        <taxon>metagenomes</taxon>
        <taxon>ecological metagenomes</taxon>
    </lineage>
</organism>
<protein>
    <submittedName>
        <fullName evidence="2">Unannotated protein</fullName>
    </submittedName>
</protein>
<dbReference type="InterPro" id="IPR050766">
    <property type="entry name" value="Bact_Lucif_Oxidored"/>
</dbReference>
<dbReference type="PANTHER" id="PTHR30137:SF6">
    <property type="entry name" value="LUCIFERASE-LIKE MONOOXYGENASE"/>
    <property type="match status" value="1"/>
</dbReference>
<dbReference type="PANTHER" id="PTHR30137">
    <property type="entry name" value="LUCIFERASE-LIKE MONOOXYGENASE"/>
    <property type="match status" value="1"/>
</dbReference>
<accession>A0A6J7G7U4</accession>
<name>A0A6J7G7U4_9ZZZZ</name>
<dbReference type="GO" id="GO:0016705">
    <property type="term" value="F:oxidoreductase activity, acting on paired donors, with incorporation or reduction of molecular oxygen"/>
    <property type="evidence" value="ECO:0007669"/>
    <property type="project" value="InterPro"/>
</dbReference>
<dbReference type="Pfam" id="PF00296">
    <property type="entry name" value="Bac_luciferase"/>
    <property type="match status" value="1"/>
</dbReference>
<dbReference type="Gene3D" id="3.20.20.30">
    <property type="entry name" value="Luciferase-like domain"/>
    <property type="match status" value="1"/>
</dbReference>
<dbReference type="InterPro" id="IPR036661">
    <property type="entry name" value="Luciferase-like_sf"/>
</dbReference>
<dbReference type="GO" id="GO:0005829">
    <property type="term" value="C:cytosol"/>
    <property type="evidence" value="ECO:0007669"/>
    <property type="project" value="TreeGrafter"/>
</dbReference>
<dbReference type="SUPFAM" id="SSF51679">
    <property type="entry name" value="Bacterial luciferase-like"/>
    <property type="match status" value="1"/>
</dbReference>
<sequence>MTLVFRAYVFTEMPYPYLPPAEFMPNNRISVPNSYYDPDTGNQLYQKYFDIYHAADELGLDIMVNEHHTTATCTNVVTPLSMAIVARETKRARILTLGNPVSHRPDPVRVAEEMAFVDVLSGGRADIGLVRGVPQEVVAVDSTAIDMKDRFWEAVDLIIKALTTHDGPFVWEGKYFQHRGVNLWPRPYQSPHPPIWIPTTGAASAPLLAERGMTVATLGVGTAGCAGIFDAYRQRCAEMGVEAPLSKFAYSPQLFVGDTDEEGFREAEKVKLWYREAGRHPFQYTNPPGYLPPEFRAKILKMRAQGIQPTAPLGPPPAPTMAEVVNTPVEQLTKGGFIFAGNPDSVFDQLRDFFDAVGGFGNLLPMMHYWTMSYDLTVKSMRLFAEEVLPRFNEEVYLPTIRGEREIRRATV</sequence>
<evidence type="ECO:0000313" key="2">
    <source>
        <dbReference type="EMBL" id="CAB4904472.1"/>
    </source>
</evidence>
<dbReference type="AlphaFoldDB" id="A0A6J7G7U4"/>
<gene>
    <name evidence="2" type="ORF">UFOPK3610_00326</name>
</gene>
<evidence type="ECO:0000259" key="1">
    <source>
        <dbReference type="Pfam" id="PF00296"/>
    </source>
</evidence>
<proteinExistence type="predicted"/>